<dbReference type="CDD" id="cd21243">
    <property type="entry name" value="CH_SYNE1_rpt2"/>
    <property type="match status" value="1"/>
</dbReference>
<dbReference type="CDD" id="cd21241">
    <property type="entry name" value="CH_SYNE1_rpt1"/>
    <property type="match status" value="1"/>
</dbReference>
<organism evidence="10 11">
    <name type="scientific">Polistes dominula</name>
    <name type="common">European paper wasp</name>
    <name type="synonym">Vespa dominula</name>
    <dbReference type="NCBI Taxonomy" id="743375"/>
    <lineage>
        <taxon>Eukaryota</taxon>
        <taxon>Metazoa</taxon>
        <taxon>Ecdysozoa</taxon>
        <taxon>Arthropoda</taxon>
        <taxon>Hexapoda</taxon>
        <taxon>Insecta</taxon>
        <taxon>Pterygota</taxon>
        <taxon>Neoptera</taxon>
        <taxon>Endopterygota</taxon>
        <taxon>Hymenoptera</taxon>
        <taxon>Apocrita</taxon>
        <taxon>Aculeata</taxon>
        <taxon>Vespoidea</taxon>
        <taxon>Vespidae</taxon>
        <taxon>Polistinae</taxon>
        <taxon>Polistini</taxon>
        <taxon>Polistes</taxon>
    </lineage>
</organism>
<reference evidence="11" key="1">
    <citation type="submission" date="2025-08" db="UniProtKB">
        <authorList>
            <consortium name="RefSeq"/>
        </authorList>
    </citation>
    <scope>IDENTIFICATION</scope>
    <source>
        <tissue evidence="11">Whole body</tissue>
    </source>
</reference>
<feature type="coiled-coil region" evidence="7">
    <location>
        <begin position="6841"/>
        <end position="6949"/>
    </location>
</feature>
<dbReference type="SUPFAM" id="SSF47576">
    <property type="entry name" value="Calponin-homology domain, CH-domain"/>
    <property type="match status" value="1"/>
</dbReference>
<feature type="coiled-coil region" evidence="7">
    <location>
        <begin position="4889"/>
        <end position="4969"/>
    </location>
</feature>
<feature type="compositionally biased region" description="Gly residues" evidence="8">
    <location>
        <begin position="42"/>
        <end position="60"/>
    </location>
</feature>
<gene>
    <name evidence="11" type="primary">LOC107066352</name>
</gene>
<feature type="coiled-coil region" evidence="7">
    <location>
        <begin position="7895"/>
        <end position="7963"/>
    </location>
</feature>
<dbReference type="CDD" id="cd00176">
    <property type="entry name" value="SPEC"/>
    <property type="match status" value="9"/>
</dbReference>
<name>A0ABM1I845_POLDO</name>
<feature type="coiled-coil region" evidence="7">
    <location>
        <begin position="7472"/>
        <end position="7547"/>
    </location>
</feature>
<feature type="coiled-coil region" evidence="7">
    <location>
        <begin position="4058"/>
        <end position="4085"/>
    </location>
</feature>
<feature type="coiled-coil region" evidence="7">
    <location>
        <begin position="1716"/>
        <end position="1777"/>
    </location>
</feature>
<keyword evidence="7" id="KW-0175">Coiled coil</keyword>
<dbReference type="Gene3D" id="1.20.58.60">
    <property type="match status" value="28"/>
</dbReference>
<evidence type="ECO:0000259" key="9">
    <source>
        <dbReference type="PROSITE" id="PS50021"/>
    </source>
</evidence>
<feature type="domain" description="Calponin-homology (CH)" evidence="9">
    <location>
        <begin position="419"/>
        <end position="524"/>
    </location>
</feature>
<evidence type="ECO:0000256" key="4">
    <source>
        <dbReference type="ARBA" id="ARBA00022989"/>
    </source>
</evidence>
<feature type="coiled-coil region" evidence="7">
    <location>
        <begin position="3403"/>
        <end position="3430"/>
    </location>
</feature>
<keyword evidence="5" id="KW-0472">Membrane</keyword>
<dbReference type="PROSITE" id="PS50021">
    <property type="entry name" value="CH"/>
    <property type="match status" value="2"/>
</dbReference>
<proteinExistence type="predicted"/>
<keyword evidence="6" id="KW-0009">Actin-binding</keyword>
<feature type="compositionally biased region" description="Low complexity" evidence="8">
    <location>
        <begin position="75"/>
        <end position="87"/>
    </location>
</feature>
<feature type="coiled-coil region" evidence="7">
    <location>
        <begin position="6211"/>
        <end position="6263"/>
    </location>
</feature>
<dbReference type="SUPFAM" id="SSF46966">
    <property type="entry name" value="Spectrin repeat"/>
    <property type="match status" value="42"/>
</dbReference>
<feature type="coiled-coil region" evidence="7">
    <location>
        <begin position="6991"/>
        <end position="7065"/>
    </location>
</feature>
<evidence type="ECO:0000256" key="6">
    <source>
        <dbReference type="ARBA" id="ARBA00023203"/>
    </source>
</evidence>
<feature type="compositionally biased region" description="Low complexity" evidence="8">
    <location>
        <begin position="182"/>
        <end position="195"/>
    </location>
</feature>
<dbReference type="SMART" id="SM00033">
    <property type="entry name" value="CH"/>
    <property type="match status" value="2"/>
</dbReference>
<dbReference type="SMART" id="SM00150">
    <property type="entry name" value="SPEC"/>
    <property type="match status" value="38"/>
</dbReference>
<feature type="coiled-coil region" evidence="7">
    <location>
        <begin position="3576"/>
        <end position="3610"/>
    </location>
</feature>
<dbReference type="PROSITE" id="PS00019">
    <property type="entry name" value="ACTININ_1"/>
    <property type="match status" value="1"/>
</dbReference>
<feature type="coiled-coil region" evidence="7">
    <location>
        <begin position="2714"/>
        <end position="2741"/>
    </location>
</feature>
<keyword evidence="4" id="KW-1133">Transmembrane helix</keyword>
<feature type="region of interest" description="Disordered" evidence="8">
    <location>
        <begin position="1"/>
        <end position="107"/>
    </location>
</feature>
<dbReference type="InterPro" id="IPR001715">
    <property type="entry name" value="CH_dom"/>
</dbReference>
<feature type="compositionally biased region" description="Polar residues" evidence="8">
    <location>
        <begin position="140"/>
        <end position="161"/>
    </location>
</feature>
<feature type="coiled-coil region" evidence="7">
    <location>
        <begin position="5288"/>
        <end position="5341"/>
    </location>
</feature>
<dbReference type="InterPro" id="IPR047290">
    <property type="entry name" value="CH_SYNE1_rpt1"/>
</dbReference>
<feature type="coiled-coil region" evidence="7">
    <location>
        <begin position="4240"/>
        <end position="4309"/>
    </location>
</feature>
<dbReference type="PANTHER" id="PTHR47535:SF1">
    <property type="entry name" value="NESPRIN-1"/>
    <property type="match status" value="1"/>
</dbReference>
<dbReference type="InterPro" id="IPR057057">
    <property type="entry name" value="Spectrin_SYNE1"/>
</dbReference>
<dbReference type="InterPro" id="IPR052403">
    <property type="entry name" value="LINC-complex_assoc"/>
</dbReference>
<dbReference type="RefSeq" id="XP_015176382.1">
    <property type="nucleotide sequence ID" value="XM_015320896.1"/>
</dbReference>
<evidence type="ECO:0000256" key="2">
    <source>
        <dbReference type="ARBA" id="ARBA00022692"/>
    </source>
</evidence>
<dbReference type="GeneID" id="107066352"/>
<comment type="subcellular location">
    <subcellularLocation>
        <location evidence="1">Membrane</location>
    </subcellularLocation>
</comment>
<accession>A0ABM1I845</accession>
<feature type="coiled-coil region" evidence="7">
    <location>
        <begin position="4735"/>
        <end position="4762"/>
    </location>
</feature>
<evidence type="ECO:0000313" key="10">
    <source>
        <dbReference type="Proteomes" id="UP000694924"/>
    </source>
</evidence>
<dbReference type="InterPro" id="IPR047291">
    <property type="entry name" value="CH_SYNE1_rpt2"/>
</dbReference>
<feature type="coiled-coil region" evidence="7">
    <location>
        <begin position="4521"/>
        <end position="4583"/>
    </location>
</feature>
<sequence>MSQRSTPTRDEGSNPGSRQDSPRTPRGGRLRDRVNFFEQVWTGGGSSASGGGGGVGGIGRGSPTSIDEPIDEVDSSSCSRSTRTFRSNYPPRPSSRASDSSFEESFERLVEECDLNGAKIVKFEKVVVKKSSREIISPIVTNDDPNISTGDPIQMTEMSRTPSEEHALEDSAYQSHSHGAQSHYSGGSKSSSVTSITKFPSEENVFHRRGSNSIQQHFSSDDSKSPSVWYAEYRNQSFQNVAAKMEHLRSSRSQYDAHIAQIKDEQERVQKKTFVNWINSYLSKRIPPLRVDDLIEDLKDGTRLLALLEVLSGEKLPVEKGRNLKRPHFLSNANTALQFLQSKKIKLVNINSSDLVDGRPPVVLGLIWTIILYFQIEENTRALEYLGQTWGSQSSLESLGTQGSAASERKRISSEKWKQGARKTLLQWVTNTLPKDIGIQVRDFGESWRDGNAFLAIIDAIKSNLVNMAAMREVTNRIRLETAFDIAEVELGIARLLDPEDVDVPQPDEKSIMTYVAQFLHNYPDPKSTNPDSLSSIKQEYDDLLNWLNDKIKYLEQLDKTNSFPTNYSKYISFNEEVEEKRLIYNKLQSLITTPSIINITRDFLKHIQTLWKTLELLMLHWVWLLDSALPGDLGLTGRWLARAEDLLNSDGDIPEEMTEETANIILKKLEDHAKFFSELPTMIKKFELAKQQQQQVSREQLENMTKRFNDLPSKIAKRKIKLKFLEHKCCLVAFLYLLETKLKGWNIKYGNEEQVLQMLEQYNNFVSRNRIFQEFQKAYLDMQQVVEEYKREGDIDKEECLQIDRFMRETGEKWKNVSVDLRCVQSMLDEVVSYWSKWKEGSNEFENWLNRAESALHLPEEEKMEFFQDISIWKDKHQKLSDTVKFLIVTSEDVVALRLKEHYTILSNKWEHIFQEAKQYMHAGDLLRNRKDYRMGVETLQNWLRNAEAALSTTQLTSTERIKEYGEKLQPLYNEVKDIEELFKNISRKFQTLIQELSRDEVDKMMNTLKKEKEALVRVRALIPMQWHLYHQLLVQRESLEDGKKEISMWLDEAEKLLNSIDLSGGRDAILAQLEKHKTFFSRTLYHKSMLESKNKIFASIVKSVGNSDDVDTGENGLTLKELNERFARVCQLAQMWEQRLQEVIRCLTKFKDCERRISEWLLSAEILLNDTHIDNRSSVEYHKNFFSNVYEKWIQDLINAAQDLKNVLPAEQQAPVTETVESLQKRWKEVLTFAPLHLMKLEFRLDEATLLQYLKEIEMEINSEQQALIQNDDIDGILQRNKEFFVNRGVIQNVDRCLQTLKKISTTYSQLKPNDDSLSQEIEKTENLWIETTKKIDHLKEQLYQIPQQWAAYRKKFDEMVQWMDHVDSILKTILHEVNTLEEFEKEKAVFQKISKEADNQREEMKWLVQTLDVLISNRLDHEAISEQKKLEQLISRYKNLIPTIEITMTKTDIYSKSYTYRKVVREACTLLRKVREQSKEDVPLVHPESLSTAVAQQETRLQQLEQQRANIVSMLQRGKDLLKDQHAPTFISSEVQQLEVNWNDTYGQSIETLKSLKNTQKLWNAYEEQKAEILKLMKQAEEELNRLKNSVYSDASQMSADLQNKQEFSTTLDKSAKEMITKLREIQSNLSDVTPVEKKEFIEKEIIETEMKMETTLKVLHETVVHLQEYNSKWTKFQSKFGELQNWTQQKIPQSMAEIENYSISPEERLHKTEHLQKEIHEKMKILKVLKEESQTLKTDETDDGEPKRLDKELESLEKVVKSLQENNEIQRQIAVQNLATWKEYEVGIQKVKPWVEEAESKVSSMGSKPTSLEQAIKMLNIARTFENQCQQQLPQVQNLSSVSQQITGRTAAPDEIDAVYRRWNVVHDMAIQITTKLDKLVSCWNNFESDTKEFTEWLEKSEKASLVVPNIQTPEVSKLEQELANLKSFSKSISDHQAQLISLTQVSDHITHGLSLEGATNLKNRMSDLKARVSKLADTVRHQINLVSDSLLARQEFQMKIADFENWMATLKSNIADINEVNIDNIDTTLQAIHAYLQEHSEKQPSFTAIYDEVKRLSGQGSKQEAAALDEIYISLANKYKDLEDELHQKKKILEKWIELMSWYNETKAQLEYYKYEAEARKPTVNDLNRLSLELQDVQSKLNTWRNQVGVIDSSLKVRIRDKQENPLTASALVSDLESKAVVLETELSAKREKLETLGARWDNFKRLQEKITEDILKTQSSLQEITDNVDSCEQLAPAVDKIEQLIEIHEGKEPDKQLLHREADNLMQEDQRAMTNIQVVLSYVDANWEKVSVLLQEQKKKYEEMDNDWKQYKEAEEKLQRFMNESTLLCQSVKEVPDDITQATIALDKYKRALEIVKKGKQFLDKMESKAQQIMKDASLLPNFKSDLVTSNLNDNRKKYQETYNNIIDKLQLYETQLIIWKQIEEAKYELTRWLSDTNEALTSARECLLDSESGQMRLIRYREELPAHLQFKQGIDAKIEQLKKLNKNADVPTLDALRNLLDDQFKIVKDAADKLESLTITLNEKEKDIRKDIEKCSDLISKIREEIIKCDDLTGENTKILGRINKCQELKAKLDECDHTLSKIEENLAITMSEYPTISKSTLQKELQALILRKDGVSSHAGKVNATLVAFLTKLYHEKFGAFQRMVGIHKEKVAWCEPEQSSDRYNLEVKMASLNDVEIGISDCDVRKDDVDNSLKLLETVESPEITNVLKIERDKVSLELESLKENYKKIKSVLEHNVALWQRYENLSESVVNWLKENENRIRAEASILLNLNEIENKIKEIEQLKNIAKDYHTVLNDVINLGDDINKVSPESRVKQYVGHLDSRYQSILKFLSQYLDRLRELKDSRDQYTISTTELQSWIDNAERKLKVFDEITGPKPMTFYQSRLKELKAFAEERETGQSIMNHTAELGEALFARITPDCREFIRTELRNLRNRVDALTDHANVIYKRIESDMMHRSSFEDKYSQVKQWVIDAESKLGDKQMLLPNLQEKKLALQSYKAIAQDVNVHKNILQQLQDRLGKTPDDEASEMLSSVVTAYEKLSNNVEDRIRIADKYVSNHESYLQTFEKTRDWINTIINETAPLIEDLPVERDIAKSKTNLIKNVLQRKAEGDRVLSDCNEQLNIILEQTSIPGHAALIKGFEEQKKNWEDFLARCSATTDVLDHLFNQWSEFEKVVEDLEAWTKQMDSQLKDQSLKSTEEAKRLHLQKLKNLEECIAQKGSEFSSAIKKSQSIEGSSDLSTRISRQATKYQSLRNQVKESVTRYEQFVKEHSTFNERYNDLMKWISNVQDELKKHSEIVGNLSLLQNRQKSIRDLSDTRTKENARFESVIDLGEKLYSHTSPDGREIVRQQLRDLRTLWNTFSEDLQSAMQKLDQCLMHFAEFTLSQEQLTSWLRDVESAMEQHTELKSSLEEKRAQLQNHKIMHQEIMSHQNLVESACDKAQQLIDQTKDTSLNIYLQTIKQLFNDIVAKSQHLLENLEDCAEKHNCFNLQCKYFSNWLTGEREKLAECNDITGEKSEITRRLATLALLRDNQIQGAEHFDKLKQLSSAMMKSTAIKGQELINKEVSSLEKSLSQYLTEIESVEEKLKVALKKWQDFEDQLEAHGRWFSSMEAAFRDQQLQPTLSDKEARLQMFKDKRDVILKQEQEIDAFVDISHNLLHSSGLERIKVLISQISYRYQLLHTFSKEVINRCQSIIDDHQTYEDKLKSIDAWLTPLEQSLATLKREDVGGNLEARALCLQTLLAEKEQAEHRLSGLAAAGERILPDTSAQGREIIRQEIRRVRERWDNLAEGIAEQQKKQDAQSLQWSTYQETLQQTLLWLNTMERAIKQDPPVTWPSLQEIRSKLLKNKTLHQEILAHKRIIEGISEKANALIQVAQAPLDIQDKVTSVSDRYEKLVDKSQKAITSLEEFLDIFQQFQDLYRAYQDYQKQQWEQLISYSDFTANKTTLQNRLAKVLEIQDKQNEGELKLNVLAEHVSQNASNLSPKVYYECMKRDVANLRFESKNFANAVNDVIRCIEERMQQWSEYENLLEQLIIWLADAETSLKNYSMKNTIEEKQEQLEKYQELQKVAESRNTDVTELVALGANLEQSLIANLRQKEADFDKMRYDSSDLIQISGETRFSSSVQQITSRFQSIQSTAKELVKKCEQACSDHAAYLERYKQCSEWLATARGRYQSVADNLCGTHQELIAKADTLKELLGRQSSAMSLLNSTIETGERLYPTTGVEGREIIRQELSDLQQVLEGLYDDIASTERDLQGRIVKWSGFDECSEGFEKWLKDAESQLKEDIELKTTLDEKRGQLQIYRSFLHDVQVHQQDLLDLSDKADNLPERTDKIDSIINKLKRRHAEVLKRATTFVERYEGIVSDHQQYSKAVLDTHEWLDATHNAVNLWGDTELERVSLHTNLDRLQNLLHTLPEEQPRVQQIRILGEKVIPGTLETGQINIRSQIDSSQQEWEGLISAVKSTIEALENKLQQWNEFENFKERCLIWIKDTDTKLHAVDLKATFSEKKDQLEKLRSLQGEVRAKELEIDAVTERAQQLHKNLSTRTSHISELSIKYQQISSKVKDLNNRWHQFVAVHQEFDNQLSECSRWLNDIKNKLAYCSDLSASSQKDLENKMETMQDILLYKEDGFAKVQSIVELAQAVLANTAPSGHQAINESLAYLQEQWSAVASKMLETKTNLDDSINKWAGLLEQIQSINKTNEYMQTSLEELSQFQATMTEKRSQLERIKALEEKIRCENIEVESLKAKVAEMIASGQQGLAASHAQDILGRFDMLFEKIKSLLTEREEQYKDHRLYKEAHDNLISWLNRAREKIPAMKQRSLSDKLAIENAVAPLESLLNKKAQGELLVEHLQHTGKVVCVSTNAQGQEVIKNEIRALTESFEGLFKEIKQQKDQLESTISQWRDYKDEYERLSDWLQQFDILIKAQKNALLPNVKEKQKQVQEVKEILNNLTKGQEQIDKFNKTASGLLSSHLDTYVNNQLRHLNSRYQVQVNLAKDVLNKVEINLAQHEEYEAYLGKARDWIENAKQIIRQGTEAASTSSRNELQNRLDKIQELLRKREEGQNLVHLTINCGEKVMRNTRSDGREEIGSQLKDIQNDWERLVKKISTTKVHLETSLLQWADYSSSYSQLQQWINDREAKLQQVWEQKVSKAKKGTAGLSSLAIGERKANLRQTNSIVQDIVAFEPMIQSVATKAEDLRQATPATEISIKYKTLSKHAQELYAKQKETVEQHQAFIDSGNEFLQWIRVAKERLGKCSEPTGDKESIASKITQLKVLQCELSEGQKKLEKALERGNAACQIADAEDKEIIEEEVALLQDEYDNYVDSLGTTKSLLEEAIVKWTQYEEQFSEAADWLTQTEQLVQSFNKLQDSLEEKKNVLEQFQVHLQTLFDWQKELDRLNMKAQMLVETCADTRISNAVTQLTTKYNALLSLAKEIMRRLELHYQEHQQHNTLHQECEDWIERTRNKLGECMEIPSTLQEVNNKLHTCKTIRQTLEQGQNKLRYALELKEKVIMNTEQNGAVKIQEDTENLKAEFDKLLSDVEIARQKLSVRAGVLEELNKIHRMIADWIEEVEGKVQAEEIYRNDLSEKRALLEKFKTVLRDIIGHGDSLNRLKTRLAEDSTIQKSPYESTITKYESIKQSIADKINKLENQIKDHEKFQQAYNEATDWVRQTKQELQQHSDTHGDKGQVLERENKISQIISSLPKGDKLISKVIELRDAVISTTGTEGQDSIKQDVKQLQNDWSLLQSQCHDSHETLNNCISKWSQFTAAVDNMKAWIDYFQQKVNDEQSKENKTQTDLARCKQLVDEAIEQKPILEDLNDKCEALLEMSAWSLARDKTVQLQSAYTSLLTDAQSLVSKVEKNLSDHTEFLKAKKEMEDWLCSVQKSVKDCIGTGDEAWAKNKLSILKVAASQITEGQQLLTTLQNAFVKAINTALPEQQDQLRTDMADLRSNWEQLTMDLNTNQARVKSILSRWEDHLEAYNKFKKWLDETYESTEDLPNSKGEFGEMKTLLERYKHIQETVHSKKTDLDNLMEEAGELSNWADNNDTLERSKELLTKWQALSDRVDERKKLIEDEMKEYNAYHTALQDTEKWLLQISFQLMAHNSLYITSKEQTMAQMKQHESLLIEIQKYQTVLDDLKAKGQGQINQYVGVNKEIKTTIETQLQNVQDSYNSLLNTALQIKGRLADSLTKFQEYENTLESIAKNLDSYQVEIARELEAPLDTLAEAEGSLENARTLHNKLQSEKTRLALAVEACEAAAACISRPGSPLDAPPVQIAPREVEIRTKLEDLIDQMQTHLTNVTKVVGDLEEQTRQKNALCMWINQQRALCAEWKSRPAKLRSEAAQAELQTMNELLVNVNERRTRALTELSSHPEIQEVEDGLNKLEAELTDAIVGKQASQDLIQKYRNQVQDIQTWFDTLLKKADGIEKGSGLTIGQKISNIKEIIGEFESQSTDRMDEVKKLGDQVMDSVSNLDSQQIEEQIKFIERRYTDISKKLQRKAQVLDMTAQGIEATRQEIEENRNWIEQKKEHARLTEPLGYESKQAEERLLVLKSILKEAEGKQMIVDTLEKRVGNMQNELETSEQQQLEDNTKALRGEHIELRTILQEEISIASAAVDACRKFETDLARARAWIKNKSNELKKLSGYLPLKASKVEQEITQHSSLESEIESFNEGNLNDIIKQGHNMLKECNAEDRAKLQGLLDDLNKDYEELKREAKEKQASLNDLLQGRKSFENEMDKCQRWINEAEVATSLELRTSSVDVLREQLAKYDRLKKEAKEYEDNIEKITQQGKSILPTISDADKQELSEQLKCMKEAHDRVANVINERANNLQKKIDEAEEAAARVAEAVQFMTDIQKELQDLNKPIGARIEDVEGMLAAYERILDDLKNNKSKLSGLQSANVGDLQSILAQQDDLIRALEAQIAKLRQLLLLRQQFIALVGEITTFIAKYTEIIRDIEKSGQTTEDKIKRYDDAILKIQECEATLASATDKGQQIAAEGSAVDRNIITEQLQTLKQQLQGLRRAVETQREKHELAAAEHRRLAEELADILDWIESKEKEVKSRPLLERDPQSVEEEINKHKILCDSINEYLDKIRTLKDSVKHEEGMPGSLKEMLSEAMSLLTSLPREMEERGNYIENNLQMRLNYAQLADKLHNWVKEAEIRLESDKDGLDFENILSDLEEHKIYFSTESSIRELVSQQIQQAADKIWPSLNSSEQEELSTEQQQHTQLLKNTLNTARSQRARMEQGAETWRDYSQTLERVRAVIARTRFTDEPVTTLAGLQFNIQKITHALNDIQNQQFELDLLNERGREVLHLANPRNKKKIEEQSAEITAEWKELVSGLEGRRDALEALSRHWEELEARYSHVETRLNAIEEKSKLIDTIVRSKQHLQDTSKALYELIADADKLRPATEEIQTLAGPVLIYLSAFTQAPACALEERIKHLQKSAESLVGSLREKSKKAEEDLKELENLESEIEILRENLNELKIGVTNLYVFGADQDKTDKQVNELKLKLDDLLDKSKKLSVNVKARYQVSQQLVPTDLSQHLTALELCAEASAQAMDEKQREFKRARTTRSDYLTDVDDVQAWVRQAEIKVQDRSVEPHALRESLRLIQNELGPITDKLERLTRNARIIIDNTQDDNEKELIDKTVNDLKEQLGQVRNWLDEKRQIVGDTLDAWQRFLTLYDAVRAWTEEKKQFLTEPLKLSTLIQARQRLHEYSTAVKSCKQVNKNLSDMAKELDNIRQVTTTGDLPEKFIEAEEAKIHVEGQLLERNALLQETSEEWEQCERKMKEVKSWMEKAKQILESPQNKKKPLHDQHAIREKMLSDVTIQKTKIKISIEKLRVHFRSGIGGDKKISEIAEELLAELDVLYKTVTEETASLEQCLDQIDQYQQEIQKLRQKVVQAEQQLRTVLSPTYLPNNREKALQEQQIHRENIKSLQSKIQSFVERTKLIVQRGTPDTEILNL</sequence>
<dbReference type="PROSITE" id="PS00020">
    <property type="entry name" value="ACTININ_2"/>
    <property type="match status" value="1"/>
</dbReference>
<evidence type="ECO:0000256" key="1">
    <source>
        <dbReference type="ARBA" id="ARBA00004370"/>
    </source>
</evidence>
<dbReference type="InterPro" id="IPR018159">
    <property type="entry name" value="Spectrin/alpha-actinin"/>
</dbReference>
<feature type="domain" description="Calponin-homology (CH)" evidence="9">
    <location>
        <begin position="268"/>
        <end position="375"/>
    </location>
</feature>
<keyword evidence="3" id="KW-0677">Repeat</keyword>
<evidence type="ECO:0000256" key="5">
    <source>
        <dbReference type="ARBA" id="ARBA00023136"/>
    </source>
</evidence>
<feature type="coiled-coil region" evidence="7">
    <location>
        <begin position="2070"/>
        <end position="2104"/>
    </location>
</feature>
<keyword evidence="2" id="KW-0812">Transmembrane</keyword>
<evidence type="ECO:0000256" key="8">
    <source>
        <dbReference type="SAM" id="MobiDB-lite"/>
    </source>
</evidence>
<feature type="coiled-coil region" evidence="7">
    <location>
        <begin position="6561"/>
        <end position="6605"/>
    </location>
</feature>
<dbReference type="InterPro" id="IPR036872">
    <property type="entry name" value="CH_dom_sf"/>
</dbReference>
<feature type="coiled-coil region" evidence="7">
    <location>
        <begin position="2773"/>
        <end position="2800"/>
    </location>
</feature>
<feature type="coiled-coil region" evidence="7">
    <location>
        <begin position="6780"/>
        <end position="6810"/>
    </location>
</feature>
<evidence type="ECO:0000313" key="11">
    <source>
        <dbReference type="RefSeq" id="XP_015176382.1"/>
    </source>
</evidence>
<dbReference type="Pfam" id="PF00307">
    <property type="entry name" value="CH"/>
    <property type="match status" value="2"/>
</dbReference>
<dbReference type="Pfam" id="PF00435">
    <property type="entry name" value="Spectrin"/>
    <property type="match status" value="8"/>
</dbReference>
<protein>
    <submittedName>
        <fullName evidence="11">Nesprin-1 isoform X6</fullName>
    </submittedName>
</protein>
<feature type="region of interest" description="Disordered" evidence="8">
    <location>
        <begin position="140"/>
        <end position="196"/>
    </location>
</feature>
<evidence type="ECO:0000256" key="7">
    <source>
        <dbReference type="SAM" id="Coils"/>
    </source>
</evidence>
<evidence type="ECO:0000256" key="3">
    <source>
        <dbReference type="ARBA" id="ARBA00022737"/>
    </source>
</evidence>
<feature type="coiled-coil region" evidence="7">
    <location>
        <begin position="5648"/>
        <end position="5682"/>
    </location>
</feature>
<dbReference type="Gene3D" id="1.10.418.10">
    <property type="entry name" value="Calponin-like domain"/>
    <property type="match status" value="2"/>
</dbReference>
<feature type="coiled-coil region" evidence="7">
    <location>
        <begin position="4464"/>
        <end position="4491"/>
    </location>
</feature>
<dbReference type="InterPro" id="IPR002017">
    <property type="entry name" value="Spectrin_repeat"/>
</dbReference>
<feature type="coiled-coil region" evidence="7">
    <location>
        <begin position="6715"/>
        <end position="6749"/>
    </location>
</feature>
<dbReference type="Pfam" id="PF25034">
    <property type="entry name" value="Spectrin_SYNE1"/>
    <property type="match status" value="1"/>
</dbReference>
<keyword evidence="10" id="KW-1185">Reference proteome</keyword>
<dbReference type="PANTHER" id="PTHR47535">
    <property type="entry name" value="MUSCLE-SPECIFIC PROTEIN 300 KDA, ISOFORM G"/>
    <property type="match status" value="1"/>
</dbReference>
<dbReference type="Proteomes" id="UP000694924">
    <property type="component" value="Unplaced"/>
</dbReference>
<feature type="coiled-coil region" evidence="7">
    <location>
        <begin position="1566"/>
        <end position="1593"/>
    </location>
</feature>
<feature type="coiled-coil region" evidence="7">
    <location>
        <begin position="2514"/>
        <end position="2541"/>
    </location>
</feature>
<dbReference type="InterPro" id="IPR001589">
    <property type="entry name" value="Actinin_actin-bd_CS"/>
</dbReference>